<sequence length="601" mass="66743">MPFLTLQSPSGGVFFFLFFFLQIELWTLYEDLQKKLERLERELELKNAELVREVERANREAERADREAAKNRKTNLVQYLYNVQTIVFPVLVVKDNPTKVANGETNVENKVYPRALYRWTEFPMLHATKFHLLVQAIGNLETLPSLSEVRFARRTLSPTPRRDEQDIRAFIRAHAEAPAADIVSIDLEKHPDPRTTGFEFRNNAYGLAANLPLITRGEDQPPAAKRQSPDKSTTLAPNRWGIRTNPNDTQAIALIGEYKAAHKARAGLLYVYVSSGECMIFLNVKGTHHGDLYFHFVPCSVDLEGQQPAAELVRSTPAAQLTTLSLLALETETQSPGWIDKALGDLSRWPPTKTTKSQSQGIGTPSGFPPPPPPPPADDDDEQGGSSRMPKTPQRQSLTKRTREESPRRGSGSQPAPLDGGSQPGSQRQIFTRLSLSALLYSQLCSLFRPQLAKDLDIGCECLDRYGMIGRVGVLFKITVPEYGYTLVAKGVQAGCADVLAKEAHIYSHCRNLQGIKIPVHLGNIDLARSYPTQSLAFIKNMMLMSWAGITLDDAHVPDGIDINDEIGDTVGALYCAGRPHELDLDEEREGKVPRLGLSLA</sequence>
<feature type="region of interest" description="Disordered" evidence="2">
    <location>
        <begin position="340"/>
        <end position="426"/>
    </location>
</feature>
<feature type="compositionally biased region" description="Polar residues" evidence="2">
    <location>
        <begin position="352"/>
        <end position="363"/>
    </location>
</feature>
<accession>A0AA40A232</accession>
<feature type="compositionally biased region" description="Pro residues" evidence="2">
    <location>
        <begin position="367"/>
        <end position="376"/>
    </location>
</feature>
<reference evidence="3" key="1">
    <citation type="submission" date="2023-06" db="EMBL/GenBank/DDBJ databases">
        <title>Genome-scale phylogeny and comparative genomics of the fungal order Sordariales.</title>
        <authorList>
            <consortium name="Lawrence Berkeley National Laboratory"/>
            <person name="Hensen N."/>
            <person name="Bonometti L."/>
            <person name="Westerberg I."/>
            <person name="Brannstrom I.O."/>
            <person name="Guillou S."/>
            <person name="Cros-Aarteil S."/>
            <person name="Calhoun S."/>
            <person name="Haridas S."/>
            <person name="Kuo A."/>
            <person name="Mondo S."/>
            <person name="Pangilinan J."/>
            <person name="Riley R."/>
            <person name="Labutti K."/>
            <person name="Andreopoulos B."/>
            <person name="Lipzen A."/>
            <person name="Chen C."/>
            <person name="Yanf M."/>
            <person name="Daum C."/>
            <person name="Ng V."/>
            <person name="Clum A."/>
            <person name="Steindorff A."/>
            <person name="Ohm R."/>
            <person name="Martin F."/>
            <person name="Silar P."/>
            <person name="Natvig D."/>
            <person name="Lalanne C."/>
            <person name="Gautier V."/>
            <person name="Ament-Velasquez S.L."/>
            <person name="Kruys A."/>
            <person name="Hutchinson M.I."/>
            <person name="Powell A.J."/>
            <person name="Barry K."/>
            <person name="Miller A.N."/>
            <person name="Grigoriev I.V."/>
            <person name="Debuchy R."/>
            <person name="Gladieux P."/>
            <person name="Thoren M.H."/>
            <person name="Johannesson H."/>
        </authorList>
    </citation>
    <scope>NUCLEOTIDE SEQUENCE</scope>
    <source>
        <strain evidence="3">SMH4607-1</strain>
    </source>
</reference>
<evidence type="ECO:0000256" key="1">
    <source>
        <dbReference type="SAM" id="Coils"/>
    </source>
</evidence>
<organism evidence="3 4">
    <name type="scientific">Lasiosphaeris hirsuta</name>
    <dbReference type="NCBI Taxonomy" id="260670"/>
    <lineage>
        <taxon>Eukaryota</taxon>
        <taxon>Fungi</taxon>
        <taxon>Dikarya</taxon>
        <taxon>Ascomycota</taxon>
        <taxon>Pezizomycotina</taxon>
        <taxon>Sordariomycetes</taxon>
        <taxon>Sordariomycetidae</taxon>
        <taxon>Sordariales</taxon>
        <taxon>Lasiosphaeriaceae</taxon>
        <taxon>Lasiosphaeris</taxon>
    </lineage>
</organism>
<name>A0AA40A232_9PEZI</name>
<proteinExistence type="predicted"/>
<gene>
    <name evidence="3" type="ORF">B0H67DRAFT_636549</name>
</gene>
<evidence type="ECO:0000313" key="4">
    <source>
        <dbReference type="Proteomes" id="UP001172102"/>
    </source>
</evidence>
<keyword evidence="1" id="KW-0175">Coiled coil</keyword>
<evidence type="ECO:0000256" key="2">
    <source>
        <dbReference type="SAM" id="MobiDB-lite"/>
    </source>
</evidence>
<dbReference type="EMBL" id="JAUKUA010000006">
    <property type="protein sequence ID" value="KAK0707834.1"/>
    <property type="molecule type" value="Genomic_DNA"/>
</dbReference>
<feature type="region of interest" description="Disordered" evidence="2">
    <location>
        <begin position="216"/>
        <end position="236"/>
    </location>
</feature>
<keyword evidence="4" id="KW-1185">Reference proteome</keyword>
<comment type="caution">
    <text evidence="3">The sequence shown here is derived from an EMBL/GenBank/DDBJ whole genome shotgun (WGS) entry which is preliminary data.</text>
</comment>
<dbReference type="AlphaFoldDB" id="A0AA40A232"/>
<protein>
    <submittedName>
        <fullName evidence="3">Uncharacterized protein</fullName>
    </submittedName>
</protein>
<feature type="coiled-coil region" evidence="1">
    <location>
        <begin position="29"/>
        <end position="74"/>
    </location>
</feature>
<dbReference type="Proteomes" id="UP001172102">
    <property type="component" value="Unassembled WGS sequence"/>
</dbReference>
<evidence type="ECO:0000313" key="3">
    <source>
        <dbReference type="EMBL" id="KAK0707834.1"/>
    </source>
</evidence>